<feature type="compositionally biased region" description="Polar residues" evidence="1">
    <location>
        <begin position="48"/>
        <end position="59"/>
    </location>
</feature>
<gene>
    <name evidence="3" type="ORF">QCA50_002380</name>
</gene>
<name>A0AAW0GPP8_9APHY</name>
<feature type="compositionally biased region" description="Polar residues" evidence="1">
    <location>
        <begin position="71"/>
        <end position="82"/>
    </location>
</feature>
<dbReference type="GO" id="GO:0001156">
    <property type="term" value="F:TFIIIC-class transcription factor complex binding"/>
    <property type="evidence" value="ECO:0007669"/>
    <property type="project" value="TreeGrafter"/>
</dbReference>
<dbReference type="PANTHER" id="PTHR22929:SF0">
    <property type="entry name" value="TRANSCRIPTION FACTOR TFIIIB COMPONENT B'' HOMOLOG"/>
    <property type="match status" value="1"/>
</dbReference>
<dbReference type="CDD" id="cd00167">
    <property type="entry name" value="SANT"/>
    <property type="match status" value="1"/>
</dbReference>
<keyword evidence="4" id="KW-1185">Reference proteome</keyword>
<dbReference type="GO" id="GO:0070898">
    <property type="term" value="P:RNA polymerase III preinitiation complex assembly"/>
    <property type="evidence" value="ECO:0007669"/>
    <property type="project" value="TreeGrafter"/>
</dbReference>
<dbReference type="AlphaFoldDB" id="A0AAW0GPP8"/>
<feature type="compositionally biased region" description="Low complexity" evidence="1">
    <location>
        <begin position="198"/>
        <end position="207"/>
    </location>
</feature>
<feature type="region of interest" description="Disordered" evidence="1">
    <location>
        <begin position="226"/>
        <end position="372"/>
    </location>
</feature>
<evidence type="ECO:0000313" key="4">
    <source>
        <dbReference type="Proteomes" id="UP001385951"/>
    </source>
</evidence>
<feature type="compositionally biased region" description="Acidic residues" evidence="1">
    <location>
        <begin position="328"/>
        <end position="337"/>
    </location>
</feature>
<sequence length="686" mass="74290">MSSRVQKGNTVFKPITKPRARQAGDARQASSTPAPESRSVSVLRDSQPPESTPASTSVTRPMGPPSIIPSKPSTQVIPSTVSQRKDSAMLRSTQSASTISIPTRDSARPPAIPSVVPSRSSNAARPIQAPSINSKPVSISVPIAVPSRHNTTAPAPVAPAPPPAFSIEQVAAPSSSTRPQHATSSQLSEAVAEPAQRSDISSSTDTTQIDPALLQAVVAALHAVNSDNQAESSNSAASIPVAGPSTSAPSEQPPARKTRGRKPKATYAENDDPTTPDSSKPIRRTARKKPRKSVEIIDEDAETDDTSVTAKRRPKRKRATSTSGDTEFTPEDGEEDGTATPKPRRRRRKSNVPTPPPYDPMADPGEDIDPTAVTMATLCDDIGTGRVSSKAAQILTNHATWRAANKAKRERMKAIMEAKKYGRNLEEEEENEAQREKEGSTVPEKVPEATPEADDGAGPSGGEVEDLGIDKQDSFDYSQNMRTSRYTTQVRIGPNGEMIVDEQSLFVEQPGEEDTAGYTHVEESDTSKFVNSATYSRKMRGSRWSAEETELFYDALSQFGENYELISYVLPGRDRKACKNKLKAEDRRDPARVTYCLTHRKPVDVQTLSRMTGKDFSGPTPEIRAPTPVRLEIITHDSDEQVSRPHEATKKKAVKKAPSVVEEGVEVLGNLSDVDVDDEELPDRPF</sequence>
<dbReference type="Proteomes" id="UP001385951">
    <property type="component" value="Unassembled WGS sequence"/>
</dbReference>
<dbReference type="PROSITE" id="PS50090">
    <property type="entry name" value="MYB_LIKE"/>
    <property type="match status" value="1"/>
</dbReference>
<dbReference type="PANTHER" id="PTHR22929">
    <property type="entry name" value="RNA POLYMERASE III TRANSCRIPTION INITIATION FACTOR B"/>
    <property type="match status" value="1"/>
</dbReference>
<evidence type="ECO:0000313" key="3">
    <source>
        <dbReference type="EMBL" id="KAK7695190.1"/>
    </source>
</evidence>
<feature type="compositionally biased region" description="Polar residues" evidence="1">
    <location>
        <begin position="28"/>
        <end position="40"/>
    </location>
</feature>
<proteinExistence type="predicted"/>
<dbReference type="InterPro" id="IPR001005">
    <property type="entry name" value="SANT/Myb"/>
</dbReference>
<dbReference type="SMART" id="SM00717">
    <property type="entry name" value="SANT"/>
    <property type="match status" value="1"/>
</dbReference>
<evidence type="ECO:0000256" key="1">
    <source>
        <dbReference type="SAM" id="MobiDB-lite"/>
    </source>
</evidence>
<feature type="compositionally biased region" description="Polar residues" evidence="1">
    <location>
        <begin position="172"/>
        <end position="188"/>
    </location>
</feature>
<dbReference type="InterPro" id="IPR009057">
    <property type="entry name" value="Homeodomain-like_sf"/>
</dbReference>
<comment type="caution">
    <text evidence="3">The sequence shown here is derived from an EMBL/GenBank/DDBJ whole genome shotgun (WGS) entry which is preliminary data.</text>
</comment>
<feature type="compositionally biased region" description="Basic residues" evidence="1">
    <location>
        <begin position="310"/>
        <end position="319"/>
    </location>
</feature>
<evidence type="ECO:0000259" key="2">
    <source>
        <dbReference type="PROSITE" id="PS50090"/>
    </source>
</evidence>
<feature type="region of interest" description="Disordered" evidence="1">
    <location>
        <begin position="421"/>
        <end position="482"/>
    </location>
</feature>
<reference evidence="3 4" key="1">
    <citation type="submission" date="2022-09" db="EMBL/GenBank/DDBJ databases">
        <authorList>
            <person name="Palmer J.M."/>
        </authorList>
    </citation>
    <scope>NUCLEOTIDE SEQUENCE [LARGE SCALE GENOMIC DNA]</scope>
    <source>
        <strain evidence="3 4">DSM 7382</strain>
    </source>
</reference>
<organism evidence="3 4">
    <name type="scientific">Cerrena zonata</name>
    <dbReference type="NCBI Taxonomy" id="2478898"/>
    <lineage>
        <taxon>Eukaryota</taxon>
        <taxon>Fungi</taxon>
        <taxon>Dikarya</taxon>
        <taxon>Basidiomycota</taxon>
        <taxon>Agaricomycotina</taxon>
        <taxon>Agaricomycetes</taxon>
        <taxon>Polyporales</taxon>
        <taxon>Cerrenaceae</taxon>
        <taxon>Cerrena</taxon>
    </lineage>
</organism>
<dbReference type="Gene3D" id="1.10.10.60">
    <property type="entry name" value="Homeodomain-like"/>
    <property type="match status" value="1"/>
</dbReference>
<feature type="domain" description="Myb-like" evidence="2">
    <location>
        <begin position="536"/>
        <end position="581"/>
    </location>
</feature>
<dbReference type="EMBL" id="JASBNA010000002">
    <property type="protein sequence ID" value="KAK7695190.1"/>
    <property type="molecule type" value="Genomic_DNA"/>
</dbReference>
<accession>A0AAW0GPP8</accession>
<feature type="region of interest" description="Disordered" evidence="1">
    <location>
        <begin position="1"/>
        <end position="207"/>
    </location>
</feature>
<feature type="compositionally biased region" description="Acidic residues" evidence="1">
    <location>
        <begin position="296"/>
        <end position="305"/>
    </location>
</feature>
<dbReference type="Pfam" id="PF15963">
    <property type="entry name" value="Myb_DNA-bind_7"/>
    <property type="match status" value="1"/>
</dbReference>
<feature type="compositionally biased region" description="Polar residues" evidence="1">
    <location>
        <begin position="90"/>
        <end position="103"/>
    </location>
</feature>
<dbReference type="GO" id="GO:0000126">
    <property type="term" value="C:transcription factor TFIIIB complex"/>
    <property type="evidence" value="ECO:0007669"/>
    <property type="project" value="TreeGrafter"/>
</dbReference>
<feature type="compositionally biased region" description="Polar residues" evidence="1">
    <location>
        <begin position="226"/>
        <end position="237"/>
    </location>
</feature>
<protein>
    <recommendedName>
        <fullName evidence="2">Myb-like domain-containing protein</fullName>
    </recommendedName>
</protein>
<dbReference type="InterPro" id="IPR039467">
    <property type="entry name" value="TFIIIB_B''_Myb"/>
</dbReference>
<dbReference type="SUPFAM" id="SSF46689">
    <property type="entry name" value="Homeodomain-like"/>
    <property type="match status" value="1"/>
</dbReference>
<feature type="region of interest" description="Disordered" evidence="1">
    <location>
        <begin position="638"/>
        <end position="659"/>
    </location>
</feature>
<feature type="compositionally biased region" description="Basic residues" evidence="1">
    <location>
        <begin position="281"/>
        <end position="291"/>
    </location>
</feature>
<feature type="compositionally biased region" description="Basic and acidic residues" evidence="1">
    <location>
        <begin position="638"/>
        <end position="650"/>
    </location>
</feature>